<feature type="domain" description="AAA" evidence="1">
    <location>
        <begin position="1"/>
        <end position="166"/>
    </location>
</feature>
<accession>A0ABV3PDX7</accession>
<dbReference type="EMBL" id="JBFNQN010000026">
    <property type="protein sequence ID" value="MEW9267838.1"/>
    <property type="molecule type" value="Genomic_DNA"/>
</dbReference>
<organism evidence="2 3">
    <name type="scientific">Kineococcus endophyticus</name>
    <dbReference type="NCBI Taxonomy" id="1181883"/>
    <lineage>
        <taxon>Bacteria</taxon>
        <taxon>Bacillati</taxon>
        <taxon>Actinomycetota</taxon>
        <taxon>Actinomycetes</taxon>
        <taxon>Kineosporiales</taxon>
        <taxon>Kineosporiaceae</taxon>
        <taxon>Kineococcus</taxon>
    </lineage>
</organism>
<dbReference type="Proteomes" id="UP001555826">
    <property type="component" value="Unassembled WGS sequence"/>
</dbReference>
<dbReference type="SUPFAM" id="SSF52540">
    <property type="entry name" value="P-loop containing nucleoside triphosphate hydrolases"/>
    <property type="match status" value="1"/>
</dbReference>
<dbReference type="PANTHER" id="PTHR13696:SF52">
    <property type="entry name" value="PARA FAMILY PROTEIN CT_582"/>
    <property type="match status" value="1"/>
</dbReference>
<dbReference type="InterPro" id="IPR027417">
    <property type="entry name" value="P-loop_NTPase"/>
</dbReference>
<protein>
    <submittedName>
        <fullName evidence="2">AAA family ATPase</fullName>
    </submittedName>
</protein>
<dbReference type="CDD" id="cd02042">
    <property type="entry name" value="ParAB_family"/>
    <property type="match status" value="1"/>
</dbReference>
<dbReference type="Gene3D" id="3.40.50.300">
    <property type="entry name" value="P-loop containing nucleotide triphosphate hydrolases"/>
    <property type="match status" value="1"/>
</dbReference>
<evidence type="ECO:0000313" key="2">
    <source>
        <dbReference type="EMBL" id="MEW9267838.1"/>
    </source>
</evidence>
<dbReference type="Pfam" id="PF13614">
    <property type="entry name" value="AAA_31"/>
    <property type="match status" value="1"/>
</dbReference>
<evidence type="ECO:0000313" key="3">
    <source>
        <dbReference type="Proteomes" id="UP001555826"/>
    </source>
</evidence>
<proteinExistence type="predicted"/>
<comment type="caution">
    <text evidence="2">The sequence shown here is derived from an EMBL/GenBank/DDBJ whole genome shotgun (WGS) entry which is preliminary data.</text>
</comment>
<dbReference type="PIRSF" id="PIRSF009320">
    <property type="entry name" value="Nuc_binding_HP_1000"/>
    <property type="match status" value="1"/>
</dbReference>
<dbReference type="PANTHER" id="PTHR13696">
    <property type="entry name" value="P-LOOP CONTAINING NUCLEOSIDE TRIPHOSPHATE HYDROLASE"/>
    <property type="match status" value="1"/>
</dbReference>
<dbReference type="RefSeq" id="WP_367641351.1">
    <property type="nucleotide sequence ID" value="NZ_JBFNQN010000026.1"/>
</dbReference>
<evidence type="ECO:0000259" key="1">
    <source>
        <dbReference type="Pfam" id="PF13614"/>
    </source>
</evidence>
<keyword evidence="3" id="KW-1185">Reference proteome</keyword>
<reference evidence="2 3" key="1">
    <citation type="submission" date="2024-07" db="EMBL/GenBank/DDBJ databases">
        <authorList>
            <person name="Thanompreechachai J."/>
            <person name="Duangmal K."/>
        </authorList>
    </citation>
    <scope>NUCLEOTIDE SEQUENCE [LARGE SCALE GENOMIC DNA]</scope>
    <source>
        <strain evidence="2 3">KCTC 19886</strain>
    </source>
</reference>
<dbReference type="InterPro" id="IPR025669">
    <property type="entry name" value="AAA_dom"/>
</dbReference>
<dbReference type="InterPro" id="IPR050678">
    <property type="entry name" value="DNA_Partitioning_ATPase"/>
</dbReference>
<sequence>MHTIAIANHKGGVGKTTTAVNLAAGLARRGHRTLLVDVDAQAHATFWFVDDPDDIEADLQDVVTGRVAFREAVRTTRIEGLDLLPATLALAQLEVQLVSMTRREDRIARALEPGRDAYEFVVLDLAPSLSLVSLAALVAADSIVAPVSATKLAVSGLGAFLGWTDDFRLEGVITAPLLGVLVTMVDYRTRVTREVLEALDGSGLPLFATNVPRRVAAEDQVGERLVTGDAGSSGDLSAAYDAFIEEVLTRTTTTCSSSTAGAGEQV</sequence>
<gene>
    <name evidence="2" type="ORF">AB1207_24120</name>
</gene>
<name>A0ABV3PDX7_9ACTN</name>